<feature type="domain" description="FAD-binding" evidence="4">
    <location>
        <begin position="37"/>
        <end position="252"/>
    </location>
</feature>
<dbReference type="AlphaFoldDB" id="A0A7N0U402"/>
<evidence type="ECO:0000256" key="3">
    <source>
        <dbReference type="ARBA" id="ARBA00024018"/>
    </source>
</evidence>
<evidence type="ECO:0000256" key="2">
    <source>
        <dbReference type="ARBA" id="ARBA00023033"/>
    </source>
</evidence>
<dbReference type="InterPro" id="IPR002938">
    <property type="entry name" value="FAD-bd"/>
</dbReference>
<dbReference type="PANTHER" id="PTHR45934:SF2">
    <property type="entry name" value="MONOOXYGENASE 1"/>
    <property type="match status" value="1"/>
</dbReference>
<dbReference type="GO" id="GO:0071949">
    <property type="term" value="F:FAD binding"/>
    <property type="evidence" value="ECO:0007669"/>
    <property type="project" value="InterPro"/>
</dbReference>
<dbReference type="InterPro" id="IPR036188">
    <property type="entry name" value="FAD/NAD-bd_sf"/>
</dbReference>
<reference evidence="5" key="1">
    <citation type="submission" date="2021-01" db="UniProtKB">
        <authorList>
            <consortium name="EnsemblPlants"/>
        </authorList>
    </citation>
    <scope>IDENTIFICATION</scope>
</reference>
<keyword evidence="1" id="KW-0560">Oxidoreductase</keyword>
<evidence type="ECO:0000313" key="5">
    <source>
        <dbReference type="EnsemblPlants" id="Kaladp0053s0495.1.v1.1"/>
    </source>
</evidence>
<sequence length="331" mass="36264">MQGVRDVWQNGAQERRSPISNGEARCLIRSVLIETLADELPFGTVRFGCQIVSVMSDPVTAFPVLQIVDGRTIKAKILIGCDGANSVVAKFLKLRPVKAFSLSAIRGFTNYPTGHNFPSEFLRIRGKDGALCGRIPVNDKLVYWFVVLQDFSSSDVNTSTGDGAGIREQALESAKGLPAETVQMVANCDQESLSLTRLRYRAPWDIRMGNFREGTVTVAGDAMHVMGPFLGQGGSAALEDAVVLARCLSRKMNEVPFSGGRTAMAAEVGEALDEFVEERRMRVVWLSTQSFLSGSMLARDTSFMLKPLCLLLLRLLFRDSAGHTRYDCGEL</sequence>
<protein>
    <recommendedName>
        <fullName evidence="4">FAD-binding domain-containing protein</fullName>
    </recommendedName>
</protein>
<dbReference type="GO" id="GO:0004497">
    <property type="term" value="F:monooxygenase activity"/>
    <property type="evidence" value="ECO:0007669"/>
    <property type="project" value="UniProtKB-KW"/>
</dbReference>
<keyword evidence="2" id="KW-0503">Monooxygenase</keyword>
<accession>A0A7N0U402</accession>
<dbReference type="OMA" id="GWCSWQG"/>
<evidence type="ECO:0000256" key="1">
    <source>
        <dbReference type="ARBA" id="ARBA00023002"/>
    </source>
</evidence>
<dbReference type="Gramene" id="Kaladp0053s0495.1.v1.1">
    <property type="protein sequence ID" value="Kaladp0053s0495.1.v1.1"/>
    <property type="gene ID" value="Kaladp0053s0495.v1.1"/>
</dbReference>
<dbReference type="InterPro" id="IPR044560">
    <property type="entry name" value="MOase"/>
</dbReference>
<keyword evidence="6" id="KW-1185">Reference proteome</keyword>
<dbReference type="Proteomes" id="UP000594263">
    <property type="component" value="Unplaced"/>
</dbReference>
<evidence type="ECO:0000259" key="4">
    <source>
        <dbReference type="Pfam" id="PF01494"/>
    </source>
</evidence>
<comment type="similarity">
    <text evidence="3">Belongs to the 3-hydroxybenzoate 6-hydroxylase family.</text>
</comment>
<evidence type="ECO:0000313" key="6">
    <source>
        <dbReference type="Proteomes" id="UP000594263"/>
    </source>
</evidence>
<dbReference type="PANTHER" id="PTHR45934">
    <property type="entry name" value="FAD/NAD(P)-BINDING OXIDOREDUCTASE FAMILY PROTEIN"/>
    <property type="match status" value="1"/>
</dbReference>
<proteinExistence type="inferred from homology"/>
<dbReference type="PRINTS" id="PR00420">
    <property type="entry name" value="RNGMNOXGNASE"/>
</dbReference>
<dbReference type="EnsemblPlants" id="Kaladp0053s0495.1.v1.1">
    <property type="protein sequence ID" value="Kaladp0053s0495.1.v1.1"/>
    <property type="gene ID" value="Kaladp0053s0495.v1.1"/>
</dbReference>
<organism evidence="5 6">
    <name type="scientific">Kalanchoe fedtschenkoi</name>
    <name type="common">Lavender scallops</name>
    <name type="synonym">South American air plant</name>
    <dbReference type="NCBI Taxonomy" id="63787"/>
    <lineage>
        <taxon>Eukaryota</taxon>
        <taxon>Viridiplantae</taxon>
        <taxon>Streptophyta</taxon>
        <taxon>Embryophyta</taxon>
        <taxon>Tracheophyta</taxon>
        <taxon>Spermatophyta</taxon>
        <taxon>Magnoliopsida</taxon>
        <taxon>eudicotyledons</taxon>
        <taxon>Gunneridae</taxon>
        <taxon>Pentapetalae</taxon>
        <taxon>Saxifragales</taxon>
        <taxon>Crassulaceae</taxon>
        <taxon>Kalanchoe</taxon>
    </lineage>
</organism>
<name>A0A7N0U402_KALFE</name>
<dbReference type="SUPFAM" id="SSF51905">
    <property type="entry name" value="FAD/NAD(P)-binding domain"/>
    <property type="match status" value="1"/>
</dbReference>
<dbReference type="Gene3D" id="3.50.50.60">
    <property type="entry name" value="FAD/NAD(P)-binding domain"/>
    <property type="match status" value="1"/>
</dbReference>
<dbReference type="Pfam" id="PF01494">
    <property type="entry name" value="FAD_binding_3"/>
    <property type="match status" value="1"/>
</dbReference>